<dbReference type="AlphaFoldDB" id="A3E3U2"/>
<reference evidence="1" key="1">
    <citation type="journal article" date="2007" name="Proc. Natl. Acad. Sci. U.S.A.">
        <title>Spliced leader RNA trans-splicing in dinoflagellates.</title>
        <authorList>
            <person name="Zhang H."/>
            <person name="Hou Y."/>
            <person name="Miranda L."/>
            <person name="Campbell D.A."/>
            <person name="Sturm N.R."/>
            <person name="Gaasterland T."/>
            <person name="Lin S."/>
        </authorList>
    </citation>
    <scope>NUCLEOTIDE SEQUENCE</scope>
</reference>
<organism evidence="1">
    <name type="scientific">Pfiesteria piscicida</name>
    <name type="common">Phantom dinoflagellate</name>
    <dbReference type="NCBI Taxonomy" id="71001"/>
    <lineage>
        <taxon>Eukaryota</taxon>
        <taxon>Sar</taxon>
        <taxon>Alveolata</taxon>
        <taxon>Dinophyceae</taxon>
        <taxon>Peridiniales</taxon>
        <taxon>Pfiesteriaceae</taxon>
        <taxon>Pfiesteria</taxon>
    </lineage>
</organism>
<protein>
    <submittedName>
        <fullName evidence="1">Uncharacterized protein</fullName>
    </submittedName>
</protein>
<dbReference type="EMBL" id="DQ864946">
    <property type="protein sequence ID" value="ABI14359.1"/>
    <property type="molecule type" value="mRNA"/>
</dbReference>
<accession>A3E3U2</accession>
<proteinExistence type="evidence at transcript level"/>
<dbReference type="EMBL" id="DQ864947">
    <property type="protein sequence ID" value="ABI14360.1"/>
    <property type="molecule type" value="mRNA"/>
</dbReference>
<sequence length="50" mass="6084">MGWRRDAVGCWLRFPRLLRRVLRLCTCREACLHQYTLVVARAFPELEEHR</sequence>
<evidence type="ECO:0000313" key="1">
    <source>
        <dbReference type="EMBL" id="ABI14359.1"/>
    </source>
</evidence>
<name>A3E3U2_PFIPI</name>